<feature type="region of interest" description="Disordered" evidence="1">
    <location>
        <begin position="1"/>
        <end position="79"/>
    </location>
</feature>
<keyword evidence="3" id="KW-1185">Reference proteome</keyword>
<protein>
    <submittedName>
        <fullName evidence="2">Uncharacterized protein</fullName>
    </submittedName>
</protein>
<organism evidence="2 3">
    <name type="scientific">Alloalcanivorax xenomutans</name>
    <dbReference type="NCBI Taxonomy" id="1094342"/>
    <lineage>
        <taxon>Bacteria</taxon>
        <taxon>Pseudomonadati</taxon>
        <taxon>Pseudomonadota</taxon>
        <taxon>Gammaproteobacteria</taxon>
        <taxon>Oceanospirillales</taxon>
        <taxon>Alcanivoracaceae</taxon>
        <taxon>Alloalcanivorax</taxon>
    </lineage>
</organism>
<dbReference type="GeneID" id="94688113"/>
<reference evidence="2" key="1">
    <citation type="submission" date="2022-01" db="EMBL/GenBank/DDBJ databases">
        <authorList>
            <person name="Karlyshev A.V."/>
            <person name="Jaspars M."/>
        </authorList>
    </citation>
    <scope>NUCLEOTIDE SEQUENCE</scope>
    <source>
        <strain evidence="2">AGSA3-2</strain>
    </source>
</reference>
<comment type="caution">
    <text evidence="2">The sequence shown here is derived from an EMBL/GenBank/DDBJ whole genome shotgun (WGS) entry which is preliminary data.</text>
</comment>
<name>A0A9Q3W914_9GAMM</name>
<dbReference type="RefSeq" id="WP_026950071.1">
    <property type="nucleotide sequence ID" value="NZ_CP136538.1"/>
</dbReference>
<dbReference type="AlphaFoldDB" id="A0A9Q3W914"/>
<dbReference type="EMBL" id="JAJVKT010000053">
    <property type="protein sequence ID" value="MCE7511329.1"/>
    <property type="molecule type" value="Genomic_DNA"/>
</dbReference>
<feature type="compositionally biased region" description="Low complexity" evidence="1">
    <location>
        <begin position="1"/>
        <end position="15"/>
    </location>
</feature>
<dbReference type="Proteomes" id="UP001107961">
    <property type="component" value="Unassembled WGS sequence"/>
</dbReference>
<evidence type="ECO:0000313" key="2">
    <source>
        <dbReference type="EMBL" id="MCE7511329.1"/>
    </source>
</evidence>
<gene>
    <name evidence="2" type="ORF">LZG35_22070</name>
</gene>
<accession>A0A9Q3W914</accession>
<feature type="compositionally biased region" description="Basic and acidic residues" evidence="1">
    <location>
        <begin position="27"/>
        <end position="61"/>
    </location>
</feature>
<evidence type="ECO:0000256" key="1">
    <source>
        <dbReference type="SAM" id="MobiDB-lite"/>
    </source>
</evidence>
<sequence length="262" mass="29641">MPNPTTTMPRNTTGTAADETPQAGHQPRHERLPERPSPLKKDRKRGPDRQENRQEDRRDMDDQPDIPTFQFTRVDTPDGGVTFRQHRHPGREGVVLDVSVVFDDPLGAATATPAQLLLDLRRRYRRDSGRMGEQRIFQWSLDARTAVQLASVLILVADTQLQDLDEQPHTTVVAEPDKADFGYNWVREDLATAATRLEQRKRRSHLFGLVQRCLELCDEKRFIQELTLNLAAWAERSGDGYAAQKATSALAQIGLISGRTLN</sequence>
<proteinExistence type="predicted"/>
<evidence type="ECO:0000313" key="3">
    <source>
        <dbReference type="Proteomes" id="UP001107961"/>
    </source>
</evidence>